<evidence type="ECO:0000313" key="14">
    <source>
        <dbReference type="EMBL" id="KAG2496254.1"/>
    </source>
</evidence>
<dbReference type="InterPro" id="IPR036291">
    <property type="entry name" value="NAD(P)-bd_dom_sf"/>
</dbReference>
<dbReference type="GO" id="GO:0141148">
    <property type="term" value="F:enoyl-[acyl-carrier-protein] reductase (NADPH) activity"/>
    <property type="evidence" value="ECO:0007669"/>
    <property type="project" value="UniProtKB-EC"/>
</dbReference>
<dbReference type="EC" id="1.3.1.104" evidence="11"/>
<dbReference type="InterPro" id="IPR020843">
    <property type="entry name" value="ER"/>
</dbReference>
<name>A0A836C265_9CHLO</name>
<gene>
    <name evidence="14" type="ORF">HYH03_005850</name>
</gene>
<dbReference type="Gene3D" id="3.40.50.720">
    <property type="entry name" value="NAD(P)-binding Rossmann-like Domain"/>
    <property type="match status" value="1"/>
</dbReference>
<evidence type="ECO:0000256" key="12">
    <source>
        <dbReference type="ARBA" id="ARBA00048843"/>
    </source>
</evidence>
<evidence type="ECO:0000256" key="10">
    <source>
        <dbReference type="ARBA" id="ARBA00023160"/>
    </source>
</evidence>
<dbReference type="Pfam" id="PF08240">
    <property type="entry name" value="ADH_N"/>
    <property type="match status" value="1"/>
</dbReference>
<keyword evidence="5" id="KW-0521">NADP</keyword>
<dbReference type="InterPro" id="IPR051034">
    <property type="entry name" value="Mito_Enoyl-ACP_Reductase"/>
</dbReference>
<keyword evidence="3" id="KW-0444">Lipid biosynthesis</keyword>
<dbReference type="EMBL" id="JAEHOE010000020">
    <property type="protein sequence ID" value="KAG2496254.1"/>
    <property type="molecule type" value="Genomic_DNA"/>
</dbReference>
<evidence type="ECO:0000256" key="11">
    <source>
        <dbReference type="ARBA" id="ARBA00038963"/>
    </source>
</evidence>
<keyword evidence="7" id="KW-0560">Oxidoreductase</keyword>
<evidence type="ECO:0000256" key="5">
    <source>
        <dbReference type="ARBA" id="ARBA00022857"/>
    </source>
</evidence>
<dbReference type="InterPro" id="IPR013154">
    <property type="entry name" value="ADH-like_N"/>
</dbReference>
<protein>
    <recommendedName>
        <fullName evidence="11">enoyl-[acyl-carrier-protein] reductase</fullName>
        <ecNumber evidence="11">1.3.1.104</ecNumber>
    </recommendedName>
</protein>
<organism evidence="14 15">
    <name type="scientific">Edaphochlamys debaryana</name>
    <dbReference type="NCBI Taxonomy" id="47281"/>
    <lineage>
        <taxon>Eukaryota</taxon>
        <taxon>Viridiplantae</taxon>
        <taxon>Chlorophyta</taxon>
        <taxon>core chlorophytes</taxon>
        <taxon>Chlorophyceae</taxon>
        <taxon>CS clade</taxon>
        <taxon>Chlamydomonadales</taxon>
        <taxon>Chlamydomonadales incertae sedis</taxon>
        <taxon>Edaphochlamys</taxon>
    </lineage>
</organism>
<comment type="caution">
    <text evidence="14">The sequence shown here is derived from an EMBL/GenBank/DDBJ whole genome shotgun (WGS) entry which is preliminary data.</text>
</comment>
<dbReference type="Proteomes" id="UP000612055">
    <property type="component" value="Unassembled WGS sequence"/>
</dbReference>
<dbReference type="SUPFAM" id="SSF50129">
    <property type="entry name" value="GroES-like"/>
    <property type="match status" value="1"/>
</dbReference>
<feature type="domain" description="Enoyl reductase (ER)" evidence="13">
    <location>
        <begin position="19"/>
        <end position="337"/>
    </location>
</feature>
<keyword evidence="8" id="KW-0443">Lipid metabolism</keyword>
<dbReference type="PANTHER" id="PTHR43981">
    <property type="entry name" value="ENOYL-[ACYL-CARRIER-PROTEIN] REDUCTASE, MITOCHONDRIAL"/>
    <property type="match status" value="1"/>
</dbReference>
<dbReference type="GO" id="GO:0006633">
    <property type="term" value="P:fatty acid biosynthetic process"/>
    <property type="evidence" value="ECO:0007669"/>
    <property type="project" value="UniProtKB-KW"/>
</dbReference>
<comment type="catalytic activity">
    <reaction evidence="12">
        <text>a 2,3-saturated acyl-[ACP] + NADP(+) = a (2E)-enoyl-[ACP] + NADPH + H(+)</text>
        <dbReference type="Rhea" id="RHEA:22564"/>
        <dbReference type="Rhea" id="RHEA-COMP:9925"/>
        <dbReference type="Rhea" id="RHEA-COMP:9926"/>
        <dbReference type="ChEBI" id="CHEBI:15378"/>
        <dbReference type="ChEBI" id="CHEBI:57783"/>
        <dbReference type="ChEBI" id="CHEBI:58349"/>
        <dbReference type="ChEBI" id="CHEBI:78784"/>
        <dbReference type="ChEBI" id="CHEBI:78785"/>
        <dbReference type="EC" id="1.3.1.104"/>
    </reaction>
</comment>
<evidence type="ECO:0000256" key="7">
    <source>
        <dbReference type="ARBA" id="ARBA00023002"/>
    </source>
</evidence>
<reference evidence="14" key="1">
    <citation type="journal article" date="2020" name="bioRxiv">
        <title>Comparative genomics of Chlamydomonas.</title>
        <authorList>
            <person name="Craig R.J."/>
            <person name="Hasan A.R."/>
            <person name="Ness R.W."/>
            <person name="Keightley P.D."/>
        </authorList>
    </citation>
    <scope>NUCLEOTIDE SEQUENCE</scope>
    <source>
        <strain evidence="14">CCAP 11/70</strain>
    </source>
</reference>
<dbReference type="AlphaFoldDB" id="A0A836C265"/>
<dbReference type="InterPro" id="IPR013149">
    <property type="entry name" value="ADH-like_C"/>
</dbReference>
<dbReference type="FunFam" id="3.40.50.720:FF:000112">
    <property type="entry name" value="Enoyl-[acyl-carrier-protein] reductase 1, mitochondrial"/>
    <property type="match status" value="1"/>
</dbReference>
<evidence type="ECO:0000256" key="8">
    <source>
        <dbReference type="ARBA" id="ARBA00023098"/>
    </source>
</evidence>
<keyword evidence="9" id="KW-0496">Mitochondrion</keyword>
<keyword evidence="15" id="KW-1185">Reference proteome</keyword>
<evidence type="ECO:0000259" key="13">
    <source>
        <dbReference type="SMART" id="SM00829"/>
    </source>
</evidence>
<dbReference type="Gene3D" id="3.90.180.10">
    <property type="entry name" value="Medium-chain alcohol dehydrogenases, catalytic domain"/>
    <property type="match status" value="1"/>
</dbReference>
<evidence type="ECO:0000256" key="6">
    <source>
        <dbReference type="ARBA" id="ARBA00022946"/>
    </source>
</evidence>
<evidence type="ECO:0000256" key="3">
    <source>
        <dbReference type="ARBA" id="ARBA00022516"/>
    </source>
</evidence>
<evidence type="ECO:0000256" key="1">
    <source>
        <dbReference type="ARBA" id="ARBA00004173"/>
    </source>
</evidence>
<keyword evidence="6" id="KW-0809">Transit peptide</keyword>
<dbReference type="InterPro" id="IPR011032">
    <property type="entry name" value="GroES-like_sf"/>
</dbReference>
<accession>A0A836C265</accession>
<dbReference type="Pfam" id="PF00107">
    <property type="entry name" value="ADH_zinc_N"/>
    <property type="match status" value="1"/>
</dbReference>
<dbReference type="CDD" id="cd08290">
    <property type="entry name" value="ETR"/>
    <property type="match status" value="1"/>
</dbReference>
<keyword evidence="10" id="KW-0275">Fatty acid biosynthesis</keyword>
<dbReference type="GO" id="GO:0005739">
    <property type="term" value="C:mitochondrion"/>
    <property type="evidence" value="ECO:0007669"/>
    <property type="project" value="UniProtKB-SubCell"/>
</dbReference>
<dbReference type="SMART" id="SM00829">
    <property type="entry name" value="PKS_ER"/>
    <property type="match status" value="1"/>
</dbReference>
<dbReference type="OrthoDB" id="7482721at2759"/>
<comment type="subcellular location">
    <subcellularLocation>
        <location evidence="1">Mitochondrion</location>
    </subcellularLocation>
</comment>
<dbReference type="SUPFAM" id="SSF51735">
    <property type="entry name" value="NAD(P)-binding Rossmann-fold domains"/>
    <property type="match status" value="1"/>
</dbReference>
<evidence type="ECO:0000256" key="9">
    <source>
        <dbReference type="ARBA" id="ARBA00023128"/>
    </source>
</evidence>
<proteinExistence type="inferred from homology"/>
<keyword evidence="4" id="KW-0276">Fatty acid metabolism</keyword>
<sequence length="342" mass="35770">MATSTAASYKALVFDQTGEPLDVLQLKDMPPAPAELKEGEVELKFLQSSINPSDVNTVQGKYPISPKLPGAVPGHEGVAEVVRTGPKVDRLSPGDWVVPMAPSQGTWRSGGVFAAAGWHPVPKDIGLVAASTLIINPPSALAMLEIFHPLQPGDTVAQNGATSAVGEAVIQIAKARGIRTINVIRDRPDMEATVARLKGLGADLVTTEENLKDDLAASGLPAPMLGLNCVGGSAASAVSRILKDGGTLVTYGGMSMQQVTAPTAAMIFKDISFRGFWLSGRWAAAQGPAGRAASLDAIVQLYREGKLVPPQVQAFPLTSWKAAFEALAQPHRGKKVVLDCTA</sequence>
<dbReference type="PANTHER" id="PTHR43981:SF2">
    <property type="entry name" value="ENOYL-[ACYL-CARRIER-PROTEIN] REDUCTASE, MITOCHONDRIAL"/>
    <property type="match status" value="1"/>
</dbReference>
<evidence type="ECO:0000256" key="2">
    <source>
        <dbReference type="ARBA" id="ARBA00010371"/>
    </source>
</evidence>
<comment type="similarity">
    <text evidence="2">Belongs to the zinc-containing alcohol dehydrogenase family. Quinone oxidoreductase subfamily.</text>
</comment>
<evidence type="ECO:0000256" key="4">
    <source>
        <dbReference type="ARBA" id="ARBA00022832"/>
    </source>
</evidence>
<evidence type="ECO:0000313" key="15">
    <source>
        <dbReference type="Proteomes" id="UP000612055"/>
    </source>
</evidence>